<dbReference type="Proteomes" id="UP001055072">
    <property type="component" value="Unassembled WGS sequence"/>
</dbReference>
<accession>A0ACB8U7Y1</accession>
<sequence length="185" mass="19162">MALAPTSSTNNSSPNEVVTATVTRTITTTDTDGNTATVFTATDEKSVILGGGADESVQDEYGFNPVSVKSVTHTEQVATNLSDDLNSDLMVASVTQEGDTADVDPVQQMLMGMLQSGLNPRSPNDKRVVPNSTSAHGKQKGSQNPLNTPRTTGHNQPANPPPQPNHNGAQGNAAPNNAANGRGRG</sequence>
<keyword evidence="2" id="KW-1185">Reference proteome</keyword>
<gene>
    <name evidence="1" type="ORF">BDY19DRAFT_905351</name>
</gene>
<organism evidence="1 2">
    <name type="scientific">Irpex rosettiformis</name>
    <dbReference type="NCBI Taxonomy" id="378272"/>
    <lineage>
        <taxon>Eukaryota</taxon>
        <taxon>Fungi</taxon>
        <taxon>Dikarya</taxon>
        <taxon>Basidiomycota</taxon>
        <taxon>Agaricomycotina</taxon>
        <taxon>Agaricomycetes</taxon>
        <taxon>Polyporales</taxon>
        <taxon>Irpicaceae</taxon>
        <taxon>Irpex</taxon>
    </lineage>
</organism>
<evidence type="ECO:0000313" key="1">
    <source>
        <dbReference type="EMBL" id="KAI0090335.1"/>
    </source>
</evidence>
<reference evidence="1" key="1">
    <citation type="journal article" date="2021" name="Environ. Microbiol.">
        <title>Gene family expansions and transcriptome signatures uncover fungal adaptations to wood decay.</title>
        <authorList>
            <person name="Hage H."/>
            <person name="Miyauchi S."/>
            <person name="Viragh M."/>
            <person name="Drula E."/>
            <person name="Min B."/>
            <person name="Chaduli D."/>
            <person name="Navarro D."/>
            <person name="Favel A."/>
            <person name="Norest M."/>
            <person name="Lesage-Meessen L."/>
            <person name="Balint B."/>
            <person name="Merenyi Z."/>
            <person name="de Eugenio L."/>
            <person name="Morin E."/>
            <person name="Martinez A.T."/>
            <person name="Baldrian P."/>
            <person name="Stursova M."/>
            <person name="Martinez M.J."/>
            <person name="Novotny C."/>
            <person name="Magnuson J.K."/>
            <person name="Spatafora J.W."/>
            <person name="Maurice S."/>
            <person name="Pangilinan J."/>
            <person name="Andreopoulos W."/>
            <person name="LaButti K."/>
            <person name="Hundley H."/>
            <person name="Na H."/>
            <person name="Kuo A."/>
            <person name="Barry K."/>
            <person name="Lipzen A."/>
            <person name="Henrissat B."/>
            <person name="Riley R."/>
            <person name="Ahrendt S."/>
            <person name="Nagy L.G."/>
            <person name="Grigoriev I.V."/>
            <person name="Martin F."/>
            <person name="Rosso M.N."/>
        </authorList>
    </citation>
    <scope>NUCLEOTIDE SEQUENCE</scope>
    <source>
        <strain evidence="1">CBS 384.51</strain>
    </source>
</reference>
<evidence type="ECO:0000313" key="2">
    <source>
        <dbReference type="Proteomes" id="UP001055072"/>
    </source>
</evidence>
<proteinExistence type="predicted"/>
<comment type="caution">
    <text evidence="1">The sequence shown here is derived from an EMBL/GenBank/DDBJ whole genome shotgun (WGS) entry which is preliminary data.</text>
</comment>
<dbReference type="EMBL" id="MU274908">
    <property type="protein sequence ID" value="KAI0090335.1"/>
    <property type="molecule type" value="Genomic_DNA"/>
</dbReference>
<name>A0ACB8U7Y1_9APHY</name>
<protein>
    <submittedName>
        <fullName evidence="1">Uncharacterized protein</fullName>
    </submittedName>
</protein>